<gene>
    <name evidence="1" type="ORF">H8E29_00940</name>
</gene>
<dbReference type="AlphaFoldDB" id="A0A8J6THQ7"/>
<sequence>MKGVKVKVIRKNGVKLRSAPNKAIGGPKEPRNSILTLTGVMNKNSDNGWFFAQVIAADGGKYWVGGWEGEDVDPTESLEFFYQTATPAPTLEISPTPSLIPSPTPYWILPSTPTLTPTSIP</sequence>
<evidence type="ECO:0000313" key="1">
    <source>
        <dbReference type="EMBL" id="MBC8333807.1"/>
    </source>
</evidence>
<name>A0A8J6THQ7_9CHLR</name>
<dbReference type="Proteomes" id="UP000614469">
    <property type="component" value="Unassembled WGS sequence"/>
</dbReference>
<evidence type="ECO:0008006" key="3">
    <source>
        <dbReference type="Google" id="ProtNLM"/>
    </source>
</evidence>
<proteinExistence type="predicted"/>
<accession>A0A8J6THQ7</accession>
<dbReference type="EMBL" id="JACNJN010000026">
    <property type="protein sequence ID" value="MBC8333807.1"/>
    <property type="molecule type" value="Genomic_DNA"/>
</dbReference>
<protein>
    <recommendedName>
        <fullName evidence="3">SH3 domain-containing protein</fullName>
    </recommendedName>
</protein>
<reference evidence="1 2" key="1">
    <citation type="submission" date="2020-08" db="EMBL/GenBank/DDBJ databases">
        <title>Bridging the membrane lipid divide: bacteria of the FCB group superphylum have the potential to synthesize archaeal ether lipids.</title>
        <authorList>
            <person name="Villanueva L."/>
            <person name="Von Meijenfeldt F.A.B."/>
            <person name="Westbye A.B."/>
            <person name="Yadav S."/>
            <person name="Hopmans E.C."/>
            <person name="Dutilh B.E."/>
            <person name="Sinninghe Damste J.S."/>
        </authorList>
    </citation>
    <scope>NUCLEOTIDE SEQUENCE [LARGE SCALE GENOMIC DNA]</scope>
    <source>
        <strain evidence="1">NIOZ-UU36</strain>
    </source>
</reference>
<organism evidence="1 2">
    <name type="scientific">Candidatus Desulfolinea nitratireducens</name>
    <dbReference type="NCBI Taxonomy" id="2841698"/>
    <lineage>
        <taxon>Bacteria</taxon>
        <taxon>Bacillati</taxon>
        <taxon>Chloroflexota</taxon>
        <taxon>Anaerolineae</taxon>
        <taxon>Anaerolineales</taxon>
        <taxon>Anaerolineales incertae sedis</taxon>
        <taxon>Candidatus Desulfolinea</taxon>
    </lineage>
</organism>
<comment type="caution">
    <text evidence="1">The sequence shown here is derived from an EMBL/GenBank/DDBJ whole genome shotgun (WGS) entry which is preliminary data.</text>
</comment>
<evidence type="ECO:0000313" key="2">
    <source>
        <dbReference type="Proteomes" id="UP000614469"/>
    </source>
</evidence>